<feature type="compositionally biased region" description="Low complexity" evidence="1">
    <location>
        <begin position="325"/>
        <end position="338"/>
    </location>
</feature>
<dbReference type="SMART" id="SM00271">
    <property type="entry name" value="DnaJ"/>
    <property type="match status" value="1"/>
</dbReference>
<feature type="compositionally biased region" description="Gly residues" evidence="1">
    <location>
        <begin position="78"/>
        <end position="88"/>
    </location>
</feature>
<evidence type="ECO:0000313" key="4">
    <source>
        <dbReference type="Proteomes" id="UP001430356"/>
    </source>
</evidence>
<dbReference type="InterPro" id="IPR036869">
    <property type="entry name" value="J_dom_sf"/>
</dbReference>
<dbReference type="AlphaFoldDB" id="A0AAW0F262"/>
<dbReference type="Pfam" id="PF00226">
    <property type="entry name" value="DnaJ"/>
    <property type="match status" value="1"/>
</dbReference>
<organism evidence="3 4">
    <name type="scientific">Novymonas esmeraldas</name>
    <dbReference type="NCBI Taxonomy" id="1808958"/>
    <lineage>
        <taxon>Eukaryota</taxon>
        <taxon>Discoba</taxon>
        <taxon>Euglenozoa</taxon>
        <taxon>Kinetoplastea</taxon>
        <taxon>Metakinetoplastina</taxon>
        <taxon>Trypanosomatida</taxon>
        <taxon>Trypanosomatidae</taxon>
        <taxon>Novymonas</taxon>
    </lineage>
</organism>
<feature type="region of interest" description="Disordered" evidence="1">
    <location>
        <begin position="325"/>
        <end position="370"/>
    </location>
</feature>
<dbReference type="CDD" id="cd06257">
    <property type="entry name" value="DnaJ"/>
    <property type="match status" value="1"/>
</dbReference>
<feature type="region of interest" description="Disordered" evidence="1">
    <location>
        <begin position="70"/>
        <end position="92"/>
    </location>
</feature>
<reference evidence="3 4" key="1">
    <citation type="journal article" date="2021" name="MBio">
        <title>A New Model Trypanosomatid, Novymonas esmeraldas: Genomic Perception of Its 'Candidatus Pandoraea novymonadis' Endosymbiont.</title>
        <authorList>
            <person name="Zakharova A."/>
            <person name="Saura A."/>
            <person name="Butenko A."/>
            <person name="Podesvova L."/>
            <person name="Warmusova S."/>
            <person name="Kostygov A.Y."/>
            <person name="Nenarokova A."/>
            <person name="Lukes J."/>
            <person name="Opperdoes F.R."/>
            <person name="Yurchenko V."/>
        </authorList>
    </citation>
    <scope>NUCLEOTIDE SEQUENCE [LARGE SCALE GENOMIC DNA]</scope>
    <source>
        <strain evidence="3 4">E262AT.01</strain>
    </source>
</reference>
<proteinExistence type="predicted"/>
<feature type="compositionally biased region" description="Polar residues" evidence="1">
    <location>
        <begin position="112"/>
        <end position="128"/>
    </location>
</feature>
<gene>
    <name evidence="3" type="ORF">NESM_000082100</name>
</gene>
<dbReference type="Gene3D" id="1.10.287.110">
    <property type="entry name" value="DnaJ domain"/>
    <property type="match status" value="1"/>
</dbReference>
<evidence type="ECO:0000256" key="1">
    <source>
        <dbReference type="SAM" id="MobiDB-lite"/>
    </source>
</evidence>
<feature type="region of interest" description="Disordered" evidence="1">
    <location>
        <begin position="112"/>
        <end position="171"/>
    </location>
</feature>
<dbReference type="InterPro" id="IPR001623">
    <property type="entry name" value="DnaJ_domain"/>
</dbReference>
<evidence type="ECO:0000313" key="3">
    <source>
        <dbReference type="EMBL" id="KAK7200293.1"/>
    </source>
</evidence>
<accession>A0AAW0F262</accession>
<feature type="domain" description="J" evidence="2">
    <location>
        <begin position="14"/>
        <end position="69"/>
    </location>
</feature>
<evidence type="ECO:0000259" key="2">
    <source>
        <dbReference type="PROSITE" id="PS50076"/>
    </source>
</evidence>
<protein>
    <submittedName>
        <fullName evidence="3">DnaJ domain containing protein</fullName>
    </submittedName>
</protein>
<dbReference type="PROSITE" id="PS50076">
    <property type="entry name" value="DNAJ_2"/>
    <property type="match status" value="1"/>
</dbReference>
<comment type="caution">
    <text evidence="3">The sequence shown here is derived from an EMBL/GenBank/DDBJ whole genome shotgun (WGS) entry which is preliminary data.</text>
</comment>
<feature type="compositionally biased region" description="Low complexity" evidence="1">
    <location>
        <begin position="156"/>
        <end position="167"/>
    </location>
</feature>
<sequence length="394" mass="44003">MFARTCILRQHAAEARAVLGLHDGQPCTPADIKRAFRERALTAHPDAGGDPDRFRRLQSAYEALLREHGVGKHESEAGSGGSGGGGGFYAHPHAQWSNDARAHWHNMHAEANMNSNTRGSDQHASNTHYKARPHHRTYGEGLGDAFQGDFNRHRSSTASSSSSTWAGGAHGGSRANFSTWYFYRPYESDYRNPYGTGFTAEEIQQAAREQRWDFARTVARHACMWSAMAFVVYMHERNNRVRRAVEARNKGYQDPEYWAQLRQEEQEARRTNRAPLRLEHHWLDAPLVKPVMVDLAEADSRSGNTDSRGADVGAVSDTAKARAAQARQRQAVRPTRGLLRGGGDGAVGPRVVSYQGRPFTPNGVRGLRNTAPKTTQTYLDDVTYEMEDWEDDTI</sequence>
<keyword evidence="4" id="KW-1185">Reference proteome</keyword>
<dbReference type="SUPFAM" id="SSF46565">
    <property type="entry name" value="Chaperone J-domain"/>
    <property type="match status" value="1"/>
</dbReference>
<dbReference type="Proteomes" id="UP001430356">
    <property type="component" value="Unassembled WGS sequence"/>
</dbReference>
<dbReference type="EMBL" id="JAECZO010000004">
    <property type="protein sequence ID" value="KAK7200293.1"/>
    <property type="molecule type" value="Genomic_DNA"/>
</dbReference>
<name>A0AAW0F262_9TRYP</name>